<reference evidence="2" key="1">
    <citation type="journal article" date="2019" name="Int. J. Syst. Evol. Microbiol.">
        <title>The Global Catalogue of Microorganisms (GCM) 10K type strain sequencing project: providing services to taxonomists for standard genome sequencing and annotation.</title>
        <authorList>
            <consortium name="The Broad Institute Genomics Platform"/>
            <consortium name="The Broad Institute Genome Sequencing Center for Infectious Disease"/>
            <person name="Wu L."/>
            <person name="Ma J."/>
        </authorList>
    </citation>
    <scope>NUCLEOTIDE SEQUENCE [LARGE SCALE GENOMIC DNA]</scope>
    <source>
        <strain evidence="2">JCM 16378</strain>
    </source>
</reference>
<proteinExistence type="predicted"/>
<evidence type="ECO:0008006" key="3">
    <source>
        <dbReference type="Google" id="ProtNLM"/>
    </source>
</evidence>
<dbReference type="Proteomes" id="UP001501326">
    <property type="component" value="Unassembled WGS sequence"/>
</dbReference>
<organism evidence="1 2">
    <name type="scientific">Pedococcus aerophilus</name>
    <dbReference type="NCBI Taxonomy" id="436356"/>
    <lineage>
        <taxon>Bacteria</taxon>
        <taxon>Bacillati</taxon>
        <taxon>Actinomycetota</taxon>
        <taxon>Actinomycetes</taxon>
        <taxon>Micrococcales</taxon>
        <taxon>Intrasporangiaceae</taxon>
        <taxon>Pedococcus</taxon>
    </lineage>
</organism>
<accession>A0ABP6GWS3</accession>
<name>A0ABP6GWS3_9MICO</name>
<evidence type="ECO:0000313" key="2">
    <source>
        <dbReference type="Proteomes" id="UP001501326"/>
    </source>
</evidence>
<dbReference type="EMBL" id="BAAARN010000001">
    <property type="protein sequence ID" value="GAA2731458.1"/>
    <property type="molecule type" value="Genomic_DNA"/>
</dbReference>
<keyword evidence="2" id="KW-1185">Reference proteome</keyword>
<comment type="caution">
    <text evidence="1">The sequence shown here is derived from an EMBL/GenBank/DDBJ whole genome shotgun (WGS) entry which is preliminary data.</text>
</comment>
<sequence length="314" mass="32732">MFMKSTIAVNTAEGTVTLPLQQGLHDGATVWYVVTESSNRDDAQRRGVNYSPKLVNALGTAAVQSARRIGSQLAFSGTVDFSPTRVVVPGPTAFPPTTVHAGAVGDADYSPLVSADGRTVINATQVANASGLHDAIVDINFDRRQVTLDTLNGFYEGKRVQYLHQEASVELVAALEGSTWAPNLDAAPGLASFDRKSSARAAIIPIVNGPQGANNPQRQGLQSAVAGQGDPLNITQVVPGDNDYSPVWDVTPAVWTEAAITAGQRVRLTDHDDVAKLFSDGLLVSAGGGPANASLDGLRALPGISNCPVVVELG</sequence>
<protein>
    <recommendedName>
        <fullName evidence="3">Minor tail protein</fullName>
    </recommendedName>
</protein>
<evidence type="ECO:0000313" key="1">
    <source>
        <dbReference type="EMBL" id="GAA2731458.1"/>
    </source>
</evidence>
<gene>
    <name evidence="1" type="ORF">GCM10009867_05140</name>
</gene>